<feature type="chain" id="PRO_5046440548" evidence="1">
    <location>
        <begin position="22"/>
        <end position="191"/>
    </location>
</feature>
<dbReference type="Pfam" id="PF16233">
    <property type="entry name" value="DUF4893"/>
    <property type="match status" value="1"/>
</dbReference>
<dbReference type="EMBL" id="JBHUGZ010000007">
    <property type="protein sequence ID" value="MFD1982933.1"/>
    <property type="molecule type" value="Genomic_DNA"/>
</dbReference>
<gene>
    <name evidence="2" type="ORF">ACFSOZ_09630</name>
</gene>
<protein>
    <submittedName>
        <fullName evidence="2">DUF4893 domain-containing protein</fullName>
    </submittedName>
</protein>
<dbReference type="RefSeq" id="WP_379096524.1">
    <property type="nucleotide sequence ID" value="NZ_JBHUGZ010000007.1"/>
</dbReference>
<organism evidence="2 3">
    <name type="scientific">Mesorhizobium newzealandense</name>
    <dbReference type="NCBI Taxonomy" id="1300302"/>
    <lineage>
        <taxon>Bacteria</taxon>
        <taxon>Pseudomonadati</taxon>
        <taxon>Pseudomonadota</taxon>
        <taxon>Alphaproteobacteria</taxon>
        <taxon>Hyphomicrobiales</taxon>
        <taxon>Phyllobacteriaceae</taxon>
        <taxon>Mesorhizobium</taxon>
    </lineage>
</organism>
<accession>A0ABW4U8T7</accession>
<evidence type="ECO:0000256" key="1">
    <source>
        <dbReference type="SAM" id="SignalP"/>
    </source>
</evidence>
<sequence>MTLRPLLAAIGLLCCTLPARADGEVQKLITPADKTRLDKYGETRKTALAEAKAGDAAEVKQLDALLAKPLVAFSDKDLTGNWQCRTIKAGGPLPLVIYGWFKCKVTDDGSGWRLEKISGSQRTKGRFFDDAEKRAIYLGSAYVNSDPAKPYGSGPQTDQVGYAFRNSASEWRIEFPSPYYESKLDILEFKR</sequence>
<dbReference type="InterPro" id="IPR032609">
    <property type="entry name" value="DUF4893"/>
</dbReference>
<name>A0ABW4U8T7_9HYPH</name>
<reference evidence="3" key="1">
    <citation type="journal article" date="2019" name="Int. J. Syst. Evol. Microbiol.">
        <title>The Global Catalogue of Microorganisms (GCM) 10K type strain sequencing project: providing services to taxonomists for standard genome sequencing and annotation.</title>
        <authorList>
            <consortium name="The Broad Institute Genomics Platform"/>
            <consortium name="The Broad Institute Genome Sequencing Center for Infectious Disease"/>
            <person name="Wu L."/>
            <person name="Ma J."/>
        </authorList>
    </citation>
    <scope>NUCLEOTIDE SEQUENCE [LARGE SCALE GENOMIC DNA]</scope>
    <source>
        <strain evidence="3">CGMCC 1.16225</strain>
    </source>
</reference>
<comment type="caution">
    <text evidence="2">The sequence shown here is derived from an EMBL/GenBank/DDBJ whole genome shotgun (WGS) entry which is preliminary data.</text>
</comment>
<dbReference type="Proteomes" id="UP001597405">
    <property type="component" value="Unassembled WGS sequence"/>
</dbReference>
<feature type="signal peptide" evidence="1">
    <location>
        <begin position="1"/>
        <end position="21"/>
    </location>
</feature>
<evidence type="ECO:0000313" key="3">
    <source>
        <dbReference type="Proteomes" id="UP001597405"/>
    </source>
</evidence>
<evidence type="ECO:0000313" key="2">
    <source>
        <dbReference type="EMBL" id="MFD1982933.1"/>
    </source>
</evidence>
<keyword evidence="1" id="KW-0732">Signal</keyword>
<proteinExistence type="predicted"/>
<keyword evidence="3" id="KW-1185">Reference proteome</keyword>